<dbReference type="Pfam" id="PF00096">
    <property type="entry name" value="zf-C2H2"/>
    <property type="match status" value="1"/>
</dbReference>
<dbReference type="GO" id="GO:0008270">
    <property type="term" value="F:zinc ion binding"/>
    <property type="evidence" value="ECO:0007669"/>
    <property type="project" value="UniProtKB-KW"/>
</dbReference>
<keyword evidence="4" id="KW-0804">Transcription</keyword>
<dbReference type="SMART" id="SM00066">
    <property type="entry name" value="GAL4"/>
    <property type="match status" value="1"/>
</dbReference>
<comment type="caution">
    <text evidence="10">The sequence shown here is derived from an EMBL/GenBank/DDBJ whole genome shotgun (WGS) entry which is preliminary data.</text>
</comment>
<evidence type="ECO:0000256" key="7">
    <source>
        <dbReference type="SAM" id="MobiDB-lite"/>
    </source>
</evidence>
<feature type="region of interest" description="Disordered" evidence="7">
    <location>
        <begin position="155"/>
        <end position="180"/>
    </location>
</feature>
<keyword evidence="3" id="KW-0805">Transcription regulation</keyword>
<keyword evidence="5" id="KW-0539">Nucleus</keyword>
<keyword evidence="6" id="KW-0863">Zinc-finger</keyword>
<evidence type="ECO:0000256" key="4">
    <source>
        <dbReference type="ARBA" id="ARBA00023163"/>
    </source>
</evidence>
<name>A0A9P6H3P4_9AGAM</name>
<feature type="domain" description="C2H2-type" evidence="9">
    <location>
        <begin position="29"/>
        <end position="56"/>
    </location>
</feature>
<dbReference type="PROSITE" id="PS00028">
    <property type="entry name" value="ZINC_FINGER_C2H2_1"/>
    <property type="match status" value="1"/>
</dbReference>
<accession>A0A9P6H3P4</accession>
<feature type="compositionally biased region" description="Basic and acidic residues" evidence="7">
    <location>
        <begin position="1"/>
        <end position="12"/>
    </location>
</feature>
<evidence type="ECO:0000259" key="8">
    <source>
        <dbReference type="PROSITE" id="PS50048"/>
    </source>
</evidence>
<evidence type="ECO:0000256" key="5">
    <source>
        <dbReference type="ARBA" id="ARBA00023242"/>
    </source>
</evidence>
<dbReference type="CDD" id="cd12148">
    <property type="entry name" value="fungal_TF_MHR"/>
    <property type="match status" value="1"/>
</dbReference>
<evidence type="ECO:0000256" key="6">
    <source>
        <dbReference type="PROSITE-ProRule" id="PRU00042"/>
    </source>
</evidence>
<evidence type="ECO:0000256" key="1">
    <source>
        <dbReference type="ARBA" id="ARBA00022723"/>
    </source>
</evidence>
<dbReference type="OrthoDB" id="1405595at2759"/>
<dbReference type="GO" id="GO:0000981">
    <property type="term" value="F:DNA-binding transcription factor activity, RNA polymerase II-specific"/>
    <property type="evidence" value="ECO:0007669"/>
    <property type="project" value="InterPro"/>
</dbReference>
<reference evidence="10" key="1">
    <citation type="journal article" date="2020" name="Nat. Commun.">
        <title>Large-scale genome sequencing of mycorrhizal fungi provides insights into the early evolution of symbiotic traits.</title>
        <authorList>
            <person name="Miyauchi S."/>
            <person name="Kiss E."/>
            <person name="Kuo A."/>
            <person name="Drula E."/>
            <person name="Kohler A."/>
            <person name="Sanchez-Garcia M."/>
            <person name="Morin E."/>
            <person name="Andreopoulos B."/>
            <person name="Barry K.W."/>
            <person name="Bonito G."/>
            <person name="Buee M."/>
            <person name="Carver A."/>
            <person name="Chen C."/>
            <person name="Cichocki N."/>
            <person name="Clum A."/>
            <person name="Culley D."/>
            <person name="Crous P.W."/>
            <person name="Fauchery L."/>
            <person name="Girlanda M."/>
            <person name="Hayes R.D."/>
            <person name="Keri Z."/>
            <person name="LaButti K."/>
            <person name="Lipzen A."/>
            <person name="Lombard V."/>
            <person name="Magnuson J."/>
            <person name="Maillard F."/>
            <person name="Murat C."/>
            <person name="Nolan M."/>
            <person name="Ohm R.A."/>
            <person name="Pangilinan J."/>
            <person name="Pereira M.F."/>
            <person name="Perotto S."/>
            <person name="Peter M."/>
            <person name="Pfister S."/>
            <person name="Riley R."/>
            <person name="Sitrit Y."/>
            <person name="Stielow J.B."/>
            <person name="Szollosi G."/>
            <person name="Zifcakova L."/>
            <person name="Stursova M."/>
            <person name="Spatafora J.W."/>
            <person name="Tedersoo L."/>
            <person name="Vaario L.M."/>
            <person name="Yamada A."/>
            <person name="Yan M."/>
            <person name="Wang P."/>
            <person name="Xu J."/>
            <person name="Bruns T."/>
            <person name="Baldrian P."/>
            <person name="Vilgalys R."/>
            <person name="Dunand C."/>
            <person name="Henrissat B."/>
            <person name="Grigoriev I.V."/>
            <person name="Hibbett D."/>
            <person name="Nagy L.G."/>
            <person name="Martin F.M."/>
        </authorList>
    </citation>
    <scope>NUCLEOTIDE SEQUENCE</scope>
    <source>
        <strain evidence="10">UH-Tt-Lm1</strain>
    </source>
</reference>
<dbReference type="PROSITE" id="PS50048">
    <property type="entry name" value="ZN2_CY6_FUNGAL_2"/>
    <property type="match status" value="1"/>
</dbReference>
<dbReference type="InterPro" id="IPR036236">
    <property type="entry name" value="Znf_C2H2_sf"/>
</dbReference>
<organism evidence="10 11">
    <name type="scientific">Thelephora terrestris</name>
    <dbReference type="NCBI Taxonomy" id="56493"/>
    <lineage>
        <taxon>Eukaryota</taxon>
        <taxon>Fungi</taxon>
        <taxon>Dikarya</taxon>
        <taxon>Basidiomycota</taxon>
        <taxon>Agaricomycotina</taxon>
        <taxon>Agaricomycetes</taxon>
        <taxon>Thelephorales</taxon>
        <taxon>Thelephoraceae</taxon>
        <taxon>Thelephora</taxon>
    </lineage>
</organism>
<dbReference type="Proteomes" id="UP000736335">
    <property type="component" value="Unassembled WGS sequence"/>
</dbReference>
<feature type="domain" description="Zn(2)-C6 fungal-type" evidence="8">
    <location>
        <begin position="93"/>
        <end position="122"/>
    </location>
</feature>
<keyword evidence="2" id="KW-0862">Zinc</keyword>
<dbReference type="PANTHER" id="PTHR47660">
    <property type="entry name" value="TRANSCRIPTION FACTOR WITH C2H2 AND ZN(2)-CYS(6) DNA BINDING DOMAIN (EUROFUNG)-RELATED-RELATED"/>
    <property type="match status" value="1"/>
</dbReference>
<dbReference type="PANTHER" id="PTHR47660:SF3">
    <property type="entry name" value="FINGER DOMAIN PROTEIN, PUTATIVE (AFU_ORTHOLOGUE AFUA_4G03310)-RELATED"/>
    <property type="match status" value="1"/>
</dbReference>
<evidence type="ECO:0000313" key="11">
    <source>
        <dbReference type="Proteomes" id="UP000736335"/>
    </source>
</evidence>
<dbReference type="InterPro" id="IPR013087">
    <property type="entry name" value="Znf_C2H2_type"/>
</dbReference>
<reference evidence="10" key="2">
    <citation type="submission" date="2020-11" db="EMBL/GenBank/DDBJ databases">
        <authorList>
            <consortium name="DOE Joint Genome Institute"/>
            <person name="Kuo A."/>
            <person name="Miyauchi S."/>
            <person name="Kiss E."/>
            <person name="Drula E."/>
            <person name="Kohler A."/>
            <person name="Sanchez-Garcia M."/>
            <person name="Andreopoulos B."/>
            <person name="Barry K.W."/>
            <person name="Bonito G."/>
            <person name="Buee M."/>
            <person name="Carver A."/>
            <person name="Chen C."/>
            <person name="Cichocki N."/>
            <person name="Clum A."/>
            <person name="Culley D."/>
            <person name="Crous P.W."/>
            <person name="Fauchery L."/>
            <person name="Girlanda M."/>
            <person name="Hayes R."/>
            <person name="Keri Z."/>
            <person name="Labutti K."/>
            <person name="Lipzen A."/>
            <person name="Lombard V."/>
            <person name="Magnuson J."/>
            <person name="Maillard F."/>
            <person name="Morin E."/>
            <person name="Murat C."/>
            <person name="Nolan M."/>
            <person name="Ohm R."/>
            <person name="Pangilinan J."/>
            <person name="Pereira M."/>
            <person name="Perotto S."/>
            <person name="Peter M."/>
            <person name="Riley R."/>
            <person name="Sitrit Y."/>
            <person name="Stielow B."/>
            <person name="Szollosi G."/>
            <person name="Zifcakova L."/>
            <person name="Stursova M."/>
            <person name="Spatafora J.W."/>
            <person name="Tedersoo L."/>
            <person name="Vaario L.-M."/>
            <person name="Yamada A."/>
            <person name="Yan M."/>
            <person name="Wang P."/>
            <person name="Xu J."/>
            <person name="Bruns T."/>
            <person name="Baldrian P."/>
            <person name="Vilgalys R."/>
            <person name="Henrissat B."/>
            <person name="Grigoriev I.V."/>
            <person name="Hibbett D."/>
            <person name="Nagy L.G."/>
            <person name="Martin F.M."/>
        </authorList>
    </citation>
    <scope>NUCLEOTIDE SEQUENCE</scope>
    <source>
        <strain evidence="10">UH-Tt-Lm1</strain>
    </source>
</reference>
<sequence>MTDIEFNKDGSVSRKRLHSGNLPSIPRTEECHVCSAKFTRLNHLKRHLLTHTDSRKHECERCRFQFTRRDLLTKHLRICGKPKIKSPKSRRKSCAPCALAKCKCDLQQPCSCCIAKRRECTFTDSKSVSAVKVTTPDVHETECIITPQTSSDIIFTPDDLIPPNPKSRTPEKHDPTRHPLDVSSSLCLTPPLDPSIVNQNWLGSTGQFVDQFSSSCLQDIFFDWNVPPGCNPLDFASTFSPIYASAETASLGVISDPTHILTPSAYLEPANAHQSAAELKRYLDISVKIYSAFLPVLHSTWRKEGKSPLLLTFMQATGAYQVGTRESREFLRFAIEDMTPVLTREITRSTSDVGYQTQLLAAYLFLLTYPLFQLPTNKLVPCPWLIVVSEAIKEMIYRKDLINDVATWQPFTTYPLTASAMQDEWVRWAEYESRKRLLWALYCFDGIQVLYFGGRPAYHISCFPVPLASENPVWYADNVTDWLNILSSPSQYGPLQERLVGASMVDKLYALKGDWDAPLPLNIWQLTCTLMAITVELESCLYQRHKTETETRYLFDLLPGPTQITLFGEGMPTSTVRKMLQNWVESFANSTEVIYDGWERTDCAFQDVIHLWYISHVFLDMYEKPTNEFKYNGTRTANAVKAWLSKNLPRRDKGSFVRNLGNIRFQNMDYEPHQEDC</sequence>
<dbReference type="SMART" id="SM00355">
    <property type="entry name" value="ZnF_C2H2"/>
    <property type="match status" value="2"/>
</dbReference>
<evidence type="ECO:0000256" key="3">
    <source>
        <dbReference type="ARBA" id="ARBA00023015"/>
    </source>
</evidence>
<evidence type="ECO:0000256" key="2">
    <source>
        <dbReference type="ARBA" id="ARBA00022833"/>
    </source>
</evidence>
<gene>
    <name evidence="10" type="ORF">BJ322DRAFT_1092486</name>
</gene>
<feature type="compositionally biased region" description="Basic and acidic residues" evidence="7">
    <location>
        <begin position="168"/>
        <end position="180"/>
    </location>
</feature>
<evidence type="ECO:0008006" key="12">
    <source>
        <dbReference type="Google" id="ProtNLM"/>
    </source>
</evidence>
<dbReference type="InterPro" id="IPR001138">
    <property type="entry name" value="Zn2Cys6_DnaBD"/>
</dbReference>
<evidence type="ECO:0000313" key="10">
    <source>
        <dbReference type="EMBL" id="KAF9778762.1"/>
    </source>
</evidence>
<dbReference type="PROSITE" id="PS50157">
    <property type="entry name" value="ZINC_FINGER_C2H2_2"/>
    <property type="match status" value="1"/>
</dbReference>
<feature type="region of interest" description="Disordered" evidence="7">
    <location>
        <begin position="1"/>
        <end position="21"/>
    </location>
</feature>
<dbReference type="Gene3D" id="3.30.160.60">
    <property type="entry name" value="Classic Zinc Finger"/>
    <property type="match status" value="1"/>
</dbReference>
<dbReference type="CDD" id="cd00067">
    <property type="entry name" value="GAL4"/>
    <property type="match status" value="1"/>
</dbReference>
<dbReference type="GO" id="GO:0006351">
    <property type="term" value="P:DNA-templated transcription"/>
    <property type="evidence" value="ECO:0007669"/>
    <property type="project" value="InterPro"/>
</dbReference>
<proteinExistence type="predicted"/>
<keyword evidence="11" id="KW-1185">Reference proteome</keyword>
<dbReference type="AlphaFoldDB" id="A0A9P6H3P4"/>
<dbReference type="InterPro" id="IPR007219">
    <property type="entry name" value="XnlR_reg_dom"/>
</dbReference>
<keyword evidence="1" id="KW-0479">Metal-binding</keyword>
<evidence type="ECO:0000259" key="9">
    <source>
        <dbReference type="PROSITE" id="PS50157"/>
    </source>
</evidence>
<dbReference type="GO" id="GO:0003677">
    <property type="term" value="F:DNA binding"/>
    <property type="evidence" value="ECO:0007669"/>
    <property type="project" value="InterPro"/>
</dbReference>
<dbReference type="EMBL" id="WIUZ02000022">
    <property type="protein sequence ID" value="KAF9778762.1"/>
    <property type="molecule type" value="Genomic_DNA"/>
</dbReference>
<dbReference type="Pfam" id="PF04082">
    <property type="entry name" value="Fungal_trans"/>
    <property type="match status" value="1"/>
</dbReference>
<protein>
    <recommendedName>
        <fullName evidence="12">C2H2-type domain-containing protein</fullName>
    </recommendedName>
</protein>
<dbReference type="SUPFAM" id="SSF57667">
    <property type="entry name" value="beta-beta-alpha zinc fingers"/>
    <property type="match status" value="1"/>
</dbReference>